<dbReference type="RefSeq" id="WP_113938621.1">
    <property type="nucleotide sequence ID" value="NZ_JBNNVF010000009.1"/>
</dbReference>
<sequence length="247" mass="28626">MEINSVINTKREQNYIDICILGRDRPVARIEEKSDRLSKDLLQKIIQTITVKFGVEYPLVNGKQEVDFINSCINSRKKSDSIIKDVNALLKNKYVLIDLVENEKKIINDINTASVVYIIYYEKEESIEKLNSLLIKDGQSSIVFVKKDKNKIIGVGPAIHVPYDLCFSCISKEMKNKYRRARRKLKQRNTPAIDIFKSEIFNYFCGVSSGITQDSYIYGGKYIEFTSEGVIYWERINYTSINCKYHT</sequence>
<proteinExistence type="predicted"/>
<reference evidence="1 2" key="1">
    <citation type="submission" date="2018-08" db="EMBL/GenBank/DDBJ databases">
        <title>Freshwater and sediment microbial communities from various areas in North America, analyzing microbe dynamics in response to fracking.</title>
        <authorList>
            <person name="Lamendella R."/>
        </authorList>
    </citation>
    <scope>NUCLEOTIDE SEQUENCE [LARGE SCALE GENOMIC DNA]</scope>
    <source>
        <strain evidence="1 2">DB-1</strain>
    </source>
</reference>
<name>A0A3D9TXF2_BACMY</name>
<dbReference type="AlphaFoldDB" id="A0A3D9TXF2"/>
<gene>
    <name evidence="1" type="ORF">DET55_14033</name>
</gene>
<evidence type="ECO:0000313" key="2">
    <source>
        <dbReference type="Proteomes" id="UP000256530"/>
    </source>
</evidence>
<protein>
    <submittedName>
        <fullName evidence="1">Uncharacterized protein</fullName>
    </submittedName>
</protein>
<evidence type="ECO:0000313" key="1">
    <source>
        <dbReference type="EMBL" id="REF18424.1"/>
    </source>
</evidence>
<dbReference type="EMBL" id="QTTY01000040">
    <property type="protein sequence ID" value="REF18424.1"/>
    <property type="molecule type" value="Genomic_DNA"/>
</dbReference>
<accession>A0A3D9TXF2</accession>
<comment type="caution">
    <text evidence="1">The sequence shown here is derived from an EMBL/GenBank/DDBJ whole genome shotgun (WGS) entry which is preliminary data.</text>
</comment>
<dbReference type="Proteomes" id="UP000256530">
    <property type="component" value="Unassembled WGS sequence"/>
</dbReference>
<organism evidence="1 2">
    <name type="scientific">Bacillus mycoides</name>
    <dbReference type="NCBI Taxonomy" id="1405"/>
    <lineage>
        <taxon>Bacteria</taxon>
        <taxon>Bacillati</taxon>
        <taxon>Bacillota</taxon>
        <taxon>Bacilli</taxon>
        <taxon>Bacillales</taxon>
        <taxon>Bacillaceae</taxon>
        <taxon>Bacillus</taxon>
        <taxon>Bacillus cereus group</taxon>
    </lineage>
</organism>